<keyword evidence="3" id="KW-0482">Metalloprotease</keyword>
<keyword evidence="3" id="KW-0645">Protease</keyword>
<sequence>MTAPVLCAVAHAGGLAHGPWPMATAVLLAALLHAGRGRRGWPAAVAFGAAGALLLALGLSMVPGYGRLPWGIVSINVGKAIGGLAAAAMLPSAWHWNRRCTAIAALCLIAVPALGWAIGYLQWAPAALPALASFAVANAFGTVAEEWFFRRWVQDPLQRFGAVAAVAGTAVLFGLAHAAMGPVFMLLATLAGSAYAAVYRASGGSVWAAVALHLALNVTRVALFGG</sequence>
<feature type="transmembrane region" description="Helical" evidence="1">
    <location>
        <begin position="68"/>
        <end position="90"/>
    </location>
</feature>
<reference evidence="3" key="1">
    <citation type="submission" date="2022-05" db="EMBL/GenBank/DDBJ databases">
        <title>Schlegelella sp. nov., isolated from mangrove soil.</title>
        <authorList>
            <person name="Liu Y."/>
            <person name="Ge X."/>
            <person name="Liu W."/>
        </authorList>
    </citation>
    <scope>NUCLEOTIDE SEQUENCE</scope>
    <source>
        <strain evidence="3">S2-27</strain>
    </source>
</reference>
<evidence type="ECO:0000259" key="2">
    <source>
        <dbReference type="Pfam" id="PF02517"/>
    </source>
</evidence>
<protein>
    <submittedName>
        <fullName evidence="3">CPBP family intramembrane metalloprotease</fullName>
    </submittedName>
</protein>
<feature type="transmembrane region" description="Helical" evidence="1">
    <location>
        <begin position="44"/>
        <end position="62"/>
    </location>
</feature>
<evidence type="ECO:0000313" key="4">
    <source>
        <dbReference type="Proteomes" id="UP001165541"/>
    </source>
</evidence>
<name>A0ABT0YKQ4_9BURK</name>
<feature type="transmembrane region" description="Helical" evidence="1">
    <location>
        <begin position="12"/>
        <end position="32"/>
    </location>
</feature>
<dbReference type="Proteomes" id="UP001165541">
    <property type="component" value="Unassembled WGS sequence"/>
</dbReference>
<feature type="transmembrane region" description="Helical" evidence="1">
    <location>
        <begin position="160"/>
        <end position="184"/>
    </location>
</feature>
<feature type="transmembrane region" description="Helical" evidence="1">
    <location>
        <begin position="204"/>
        <end position="223"/>
    </location>
</feature>
<dbReference type="EMBL" id="JAMKFE010000002">
    <property type="protein sequence ID" value="MCM5678797.1"/>
    <property type="molecule type" value="Genomic_DNA"/>
</dbReference>
<feature type="transmembrane region" description="Helical" evidence="1">
    <location>
        <begin position="102"/>
        <end position="121"/>
    </location>
</feature>
<keyword evidence="4" id="KW-1185">Reference proteome</keyword>
<accession>A0ABT0YKQ4</accession>
<dbReference type="InterPro" id="IPR003675">
    <property type="entry name" value="Rce1/LyrA-like_dom"/>
</dbReference>
<keyword evidence="3" id="KW-0378">Hydrolase</keyword>
<organism evidence="3 4">
    <name type="scientific">Caldimonas mangrovi</name>
    <dbReference type="NCBI Taxonomy" id="2944811"/>
    <lineage>
        <taxon>Bacteria</taxon>
        <taxon>Pseudomonadati</taxon>
        <taxon>Pseudomonadota</taxon>
        <taxon>Betaproteobacteria</taxon>
        <taxon>Burkholderiales</taxon>
        <taxon>Sphaerotilaceae</taxon>
        <taxon>Caldimonas</taxon>
    </lineage>
</organism>
<keyword evidence="1" id="KW-0812">Transmembrane</keyword>
<comment type="caution">
    <text evidence="3">The sequence shown here is derived from an EMBL/GenBank/DDBJ whole genome shotgun (WGS) entry which is preliminary data.</text>
</comment>
<dbReference type="Pfam" id="PF02517">
    <property type="entry name" value="Rce1-like"/>
    <property type="match status" value="1"/>
</dbReference>
<keyword evidence="1" id="KW-0472">Membrane</keyword>
<feature type="transmembrane region" description="Helical" evidence="1">
    <location>
        <begin position="127"/>
        <end position="148"/>
    </location>
</feature>
<gene>
    <name evidence="3" type="ORF">M8A51_04530</name>
</gene>
<dbReference type="GO" id="GO:0008237">
    <property type="term" value="F:metallopeptidase activity"/>
    <property type="evidence" value="ECO:0007669"/>
    <property type="project" value="UniProtKB-KW"/>
</dbReference>
<feature type="domain" description="CAAX prenyl protease 2/Lysostaphin resistance protein A-like" evidence="2">
    <location>
        <begin position="131"/>
        <end position="218"/>
    </location>
</feature>
<keyword evidence="1" id="KW-1133">Transmembrane helix</keyword>
<evidence type="ECO:0000256" key="1">
    <source>
        <dbReference type="SAM" id="Phobius"/>
    </source>
</evidence>
<proteinExistence type="predicted"/>
<evidence type="ECO:0000313" key="3">
    <source>
        <dbReference type="EMBL" id="MCM5678797.1"/>
    </source>
</evidence>